<organism evidence="2 3">
    <name type="scientific">Acrasis kona</name>
    <dbReference type="NCBI Taxonomy" id="1008807"/>
    <lineage>
        <taxon>Eukaryota</taxon>
        <taxon>Discoba</taxon>
        <taxon>Heterolobosea</taxon>
        <taxon>Tetramitia</taxon>
        <taxon>Eutetramitia</taxon>
        <taxon>Acrasidae</taxon>
        <taxon>Acrasis</taxon>
    </lineage>
</organism>
<dbReference type="AlphaFoldDB" id="A0AAW2YTZ0"/>
<proteinExistence type="predicted"/>
<accession>A0AAW2YTZ0</accession>
<keyword evidence="3" id="KW-1185">Reference proteome</keyword>
<evidence type="ECO:0000256" key="1">
    <source>
        <dbReference type="SAM" id="MobiDB-lite"/>
    </source>
</evidence>
<gene>
    <name evidence="2" type="ORF">AKO1_007278</name>
</gene>
<feature type="compositionally biased region" description="Polar residues" evidence="1">
    <location>
        <begin position="22"/>
        <end position="40"/>
    </location>
</feature>
<reference evidence="2 3" key="1">
    <citation type="submission" date="2024-03" db="EMBL/GenBank/DDBJ databases">
        <title>The Acrasis kona genome and developmental transcriptomes reveal deep origins of eukaryotic multicellular pathways.</title>
        <authorList>
            <person name="Sheikh S."/>
            <person name="Fu C.-J."/>
            <person name="Brown M.W."/>
            <person name="Baldauf S.L."/>
        </authorList>
    </citation>
    <scope>NUCLEOTIDE SEQUENCE [LARGE SCALE GENOMIC DNA]</scope>
    <source>
        <strain evidence="2 3">ATCC MYA-3509</strain>
    </source>
</reference>
<name>A0AAW2YTZ0_9EUKA</name>
<evidence type="ECO:0000313" key="2">
    <source>
        <dbReference type="EMBL" id="KAL0480089.1"/>
    </source>
</evidence>
<feature type="region of interest" description="Disordered" evidence="1">
    <location>
        <begin position="17"/>
        <end position="40"/>
    </location>
</feature>
<sequence>MTTEQLIKLAIDVLLSPDDPNEIQNNPTNHQYQPTNPISSIPTRYEPSIYIRDRYSLNPVPDNLNVTLRKR</sequence>
<comment type="caution">
    <text evidence="2">The sequence shown here is derived from an EMBL/GenBank/DDBJ whole genome shotgun (WGS) entry which is preliminary data.</text>
</comment>
<dbReference type="EMBL" id="JAOPGA020000625">
    <property type="protein sequence ID" value="KAL0480089.1"/>
    <property type="molecule type" value="Genomic_DNA"/>
</dbReference>
<dbReference type="Proteomes" id="UP001431209">
    <property type="component" value="Unassembled WGS sequence"/>
</dbReference>
<evidence type="ECO:0000313" key="3">
    <source>
        <dbReference type="Proteomes" id="UP001431209"/>
    </source>
</evidence>
<protein>
    <submittedName>
        <fullName evidence="2">Uncharacterized protein</fullName>
    </submittedName>
</protein>